<dbReference type="GO" id="GO:0030288">
    <property type="term" value="C:outer membrane-bounded periplasmic space"/>
    <property type="evidence" value="ECO:0007669"/>
    <property type="project" value="TreeGrafter"/>
</dbReference>
<gene>
    <name evidence="7" type="ORF">SAMN06296429_10782</name>
</gene>
<dbReference type="InterPro" id="IPR001638">
    <property type="entry name" value="Solute-binding_3/MltF_N"/>
</dbReference>
<evidence type="ECO:0000256" key="5">
    <source>
        <dbReference type="SAM" id="SignalP"/>
    </source>
</evidence>
<accession>A0A1W2B3R0</accession>
<dbReference type="PANTHER" id="PTHR30085:SF6">
    <property type="entry name" value="ABC TRANSPORTER GLUTAMINE-BINDING PROTEIN GLNH"/>
    <property type="match status" value="1"/>
</dbReference>
<feature type="domain" description="Solute-binding protein family 3/N-terminal" evidence="6">
    <location>
        <begin position="62"/>
        <end position="283"/>
    </location>
</feature>
<feature type="region of interest" description="Disordered" evidence="4">
    <location>
        <begin position="31"/>
        <end position="57"/>
    </location>
</feature>
<feature type="compositionally biased region" description="Polar residues" evidence="4">
    <location>
        <begin position="306"/>
        <end position="317"/>
    </location>
</feature>
<keyword evidence="2" id="KW-0813">Transport</keyword>
<name>A0A1W2B3R0_9MICO</name>
<dbReference type="GO" id="GO:0005576">
    <property type="term" value="C:extracellular region"/>
    <property type="evidence" value="ECO:0007669"/>
    <property type="project" value="TreeGrafter"/>
</dbReference>
<dbReference type="RefSeq" id="WP_159451187.1">
    <property type="nucleotide sequence ID" value="NZ_FWXN01000007.1"/>
</dbReference>
<keyword evidence="3 5" id="KW-0732">Signal</keyword>
<evidence type="ECO:0000313" key="8">
    <source>
        <dbReference type="Proteomes" id="UP000192634"/>
    </source>
</evidence>
<evidence type="ECO:0000259" key="6">
    <source>
        <dbReference type="SMART" id="SM00062"/>
    </source>
</evidence>
<dbReference type="PROSITE" id="PS51257">
    <property type="entry name" value="PROKAR_LIPOPROTEIN"/>
    <property type="match status" value="1"/>
</dbReference>
<evidence type="ECO:0000256" key="1">
    <source>
        <dbReference type="ARBA" id="ARBA00010333"/>
    </source>
</evidence>
<dbReference type="OrthoDB" id="9807888at2"/>
<evidence type="ECO:0000256" key="3">
    <source>
        <dbReference type="ARBA" id="ARBA00022729"/>
    </source>
</evidence>
<dbReference type="Pfam" id="PF00497">
    <property type="entry name" value="SBP_bac_3"/>
    <property type="match status" value="1"/>
</dbReference>
<dbReference type="InterPro" id="IPR051455">
    <property type="entry name" value="Bact_solute-bind_prot3"/>
</dbReference>
<dbReference type="SUPFAM" id="SSF53850">
    <property type="entry name" value="Periplasmic binding protein-like II"/>
    <property type="match status" value="1"/>
</dbReference>
<dbReference type="GO" id="GO:0006865">
    <property type="term" value="P:amino acid transport"/>
    <property type="evidence" value="ECO:0007669"/>
    <property type="project" value="TreeGrafter"/>
</dbReference>
<evidence type="ECO:0000313" key="7">
    <source>
        <dbReference type="EMBL" id="SMC67625.1"/>
    </source>
</evidence>
<dbReference type="Gene3D" id="3.40.190.10">
    <property type="entry name" value="Periplasmic binding protein-like II"/>
    <property type="match status" value="2"/>
</dbReference>
<organism evidence="7 8">
    <name type="scientific">Janibacter indicus</name>
    <dbReference type="NCBI Taxonomy" id="857417"/>
    <lineage>
        <taxon>Bacteria</taxon>
        <taxon>Bacillati</taxon>
        <taxon>Actinomycetota</taxon>
        <taxon>Actinomycetes</taxon>
        <taxon>Micrococcales</taxon>
        <taxon>Intrasporangiaceae</taxon>
        <taxon>Janibacter</taxon>
    </lineage>
</organism>
<sequence>MRRVRALAAAAVGAALLAGCVRPVDVAPSTTAEPAVTSTVAPSGTASASSRTSPHRTDLPRTLRVAVSFDQPGIGLRQGNSYTGLDVDVAEHIARYLGIPRISFVEAVTDQRRTLLETGQVDLVLAAYSMTPERADDVTFAGPYLTTRQDLLVPARSRIRSVGQLQGATLCSVQGSRSTDELVDDHPGLHLTVEPKISDCVALLREGTVDAVTSDAAVLLPFVRGSSGADRLRLVGRPFTRERWGVAMRPEDTAVCEDVSDALADMVETGAWKRAVTDNLGPARSLPRGTATPQPLVDCPAPRGPSTRTTGPAPASS</sequence>
<feature type="chain" id="PRO_5010721689" evidence="5">
    <location>
        <begin position="27"/>
        <end position="317"/>
    </location>
</feature>
<feature type="region of interest" description="Disordered" evidence="4">
    <location>
        <begin position="280"/>
        <end position="317"/>
    </location>
</feature>
<dbReference type="Proteomes" id="UP000192634">
    <property type="component" value="Unassembled WGS sequence"/>
</dbReference>
<reference evidence="7 8" key="1">
    <citation type="submission" date="2017-04" db="EMBL/GenBank/DDBJ databases">
        <authorList>
            <person name="Afonso C.L."/>
            <person name="Miller P.J."/>
            <person name="Scott M.A."/>
            <person name="Spackman E."/>
            <person name="Goraichik I."/>
            <person name="Dimitrov K.M."/>
            <person name="Suarez D.L."/>
            <person name="Swayne D.E."/>
        </authorList>
    </citation>
    <scope>NUCLEOTIDE SEQUENCE [LARGE SCALE GENOMIC DNA]</scope>
    <source>
        <strain evidence="7 8">CGMCC 1.12511</strain>
    </source>
</reference>
<dbReference type="SMART" id="SM00062">
    <property type="entry name" value="PBPb"/>
    <property type="match status" value="1"/>
</dbReference>
<evidence type="ECO:0000256" key="2">
    <source>
        <dbReference type="ARBA" id="ARBA00022448"/>
    </source>
</evidence>
<comment type="similarity">
    <text evidence="1">Belongs to the bacterial solute-binding protein 3 family.</text>
</comment>
<feature type="compositionally biased region" description="Polar residues" evidence="4">
    <location>
        <begin position="31"/>
        <end position="52"/>
    </location>
</feature>
<dbReference type="AlphaFoldDB" id="A0A1W2B3R0"/>
<feature type="signal peptide" evidence="5">
    <location>
        <begin position="1"/>
        <end position="26"/>
    </location>
</feature>
<protein>
    <submittedName>
        <fullName evidence="7">Amino acid ABC transporter substrate-binding protein, PAAT family</fullName>
    </submittedName>
</protein>
<proteinExistence type="inferred from homology"/>
<dbReference type="PANTHER" id="PTHR30085">
    <property type="entry name" value="AMINO ACID ABC TRANSPORTER PERMEASE"/>
    <property type="match status" value="1"/>
</dbReference>
<dbReference type="EMBL" id="FWXN01000007">
    <property type="protein sequence ID" value="SMC67625.1"/>
    <property type="molecule type" value="Genomic_DNA"/>
</dbReference>
<evidence type="ECO:0000256" key="4">
    <source>
        <dbReference type="SAM" id="MobiDB-lite"/>
    </source>
</evidence>